<evidence type="ECO:0000313" key="1">
    <source>
        <dbReference type="EMBL" id="CDY08323.1"/>
    </source>
</evidence>
<dbReference type="Gramene" id="CDY08323">
    <property type="protein sequence ID" value="CDY08323"/>
    <property type="gene ID" value="GSBRNA2T00000016001"/>
</dbReference>
<protein>
    <submittedName>
        <fullName evidence="1">BnaC09g12730D protein</fullName>
    </submittedName>
</protein>
<evidence type="ECO:0000313" key="2">
    <source>
        <dbReference type="Proteomes" id="UP000028999"/>
    </source>
</evidence>
<accession>A0A078F971</accession>
<gene>
    <name evidence="1" type="primary">BnaC09g12730D</name>
    <name evidence="1" type="ORF">GSBRNA2T00000016001</name>
</gene>
<dbReference type="EMBL" id="LK031985">
    <property type="protein sequence ID" value="CDY08323.1"/>
    <property type="molecule type" value="Genomic_DNA"/>
</dbReference>
<organism evidence="1 2">
    <name type="scientific">Brassica napus</name>
    <name type="common">Rape</name>
    <dbReference type="NCBI Taxonomy" id="3708"/>
    <lineage>
        <taxon>Eukaryota</taxon>
        <taxon>Viridiplantae</taxon>
        <taxon>Streptophyta</taxon>
        <taxon>Embryophyta</taxon>
        <taxon>Tracheophyta</taxon>
        <taxon>Spermatophyta</taxon>
        <taxon>Magnoliopsida</taxon>
        <taxon>eudicotyledons</taxon>
        <taxon>Gunneridae</taxon>
        <taxon>Pentapetalae</taxon>
        <taxon>rosids</taxon>
        <taxon>malvids</taxon>
        <taxon>Brassicales</taxon>
        <taxon>Brassicaceae</taxon>
        <taxon>Brassiceae</taxon>
        <taxon>Brassica</taxon>
    </lineage>
</organism>
<keyword evidence="2" id="KW-1185">Reference proteome</keyword>
<sequence length="67" mass="7187">MAAIASLQAIHLNFGRRGSIRCGISEPSGEPAPIGQKTRYNDGLAERVFMGLFARKIDGAEVPSSNR</sequence>
<dbReference type="PaxDb" id="3708-A0A078F971"/>
<dbReference type="AlphaFoldDB" id="A0A078F971"/>
<reference evidence="1 2" key="1">
    <citation type="journal article" date="2014" name="Science">
        <title>Plant genetics. Early allopolyploid evolution in the post-Neolithic Brassica napus oilseed genome.</title>
        <authorList>
            <person name="Chalhoub B."/>
            <person name="Denoeud F."/>
            <person name="Liu S."/>
            <person name="Parkin I.A."/>
            <person name="Tang H."/>
            <person name="Wang X."/>
            <person name="Chiquet J."/>
            <person name="Belcram H."/>
            <person name="Tong C."/>
            <person name="Samans B."/>
            <person name="Correa M."/>
            <person name="Da Silva C."/>
            <person name="Just J."/>
            <person name="Falentin C."/>
            <person name="Koh C.S."/>
            <person name="Le Clainche I."/>
            <person name="Bernard M."/>
            <person name="Bento P."/>
            <person name="Noel B."/>
            <person name="Labadie K."/>
            <person name="Alberti A."/>
            <person name="Charles M."/>
            <person name="Arnaud D."/>
            <person name="Guo H."/>
            <person name="Daviaud C."/>
            <person name="Alamery S."/>
            <person name="Jabbari K."/>
            <person name="Zhao M."/>
            <person name="Edger P.P."/>
            <person name="Chelaifa H."/>
            <person name="Tack D."/>
            <person name="Lassalle G."/>
            <person name="Mestiri I."/>
            <person name="Schnel N."/>
            <person name="Le Paslier M.C."/>
            <person name="Fan G."/>
            <person name="Renault V."/>
            <person name="Bayer P.E."/>
            <person name="Golicz A.A."/>
            <person name="Manoli S."/>
            <person name="Lee T.H."/>
            <person name="Thi V.H."/>
            <person name="Chalabi S."/>
            <person name="Hu Q."/>
            <person name="Fan C."/>
            <person name="Tollenaere R."/>
            <person name="Lu Y."/>
            <person name="Battail C."/>
            <person name="Shen J."/>
            <person name="Sidebottom C.H."/>
            <person name="Wang X."/>
            <person name="Canaguier A."/>
            <person name="Chauveau A."/>
            <person name="Berard A."/>
            <person name="Deniot G."/>
            <person name="Guan M."/>
            <person name="Liu Z."/>
            <person name="Sun F."/>
            <person name="Lim Y.P."/>
            <person name="Lyons E."/>
            <person name="Town C.D."/>
            <person name="Bancroft I."/>
            <person name="Wang X."/>
            <person name="Meng J."/>
            <person name="Ma J."/>
            <person name="Pires J.C."/>
            <person name="King G.J."/>
            <person name="Brunel D."/>
            <person name="Delourme R."/>
            <person name="Renard M."/>
            <person name="Aury J.M."/>
            <person name="Adams K.L."/>
            <person name="Batley J."/>
            <person name="Snowdon R.J."/>
            <person name="Tost J."/>
            <person name="Edwards D."/>
            <person name="Zhou Y."/>
            <person name="Hua W."/>
            <person name="Sharpe A.G."/>
            <person name="Paterson A.H."/>
            <person name="Guan C."/>
            <person name="Wincker P."/>
        </authorList>
    </citation>
    <scope>NUCLEOTIDE SEQUENCE [LARGE SCALE GENOMIC DNA]</scope>
    <source>
        <strain evidence="2">cv. Darmor-bzh</strain>
    </source>
</reference>
<dbReference type="Proteomes" id="UP000028999">
    <property type="component" value="Unassembled WGS sequence"/>
</dbReference>
<name>A0A078F971_BRANA</name>
<proteinExistence type="predicted"/>
<dbReference type="STRING" id="3708.A0A078F971"/>